<evidence type="ECO:0000313" key="1">
    <source>
        <dbReference type="EMBL" id="MPC27532.1"/>
    </source>
</evidence>
<name>A0A5B7E0K1_PORTR</name>
<dbReference type="AlphaFoldDB" id="A0A5B7E0K1"/>
<comment type="caution">
    <text evidence="1">The sequence shown here is derived from an EMBL/GenBank/DDBJ whole genome shotgun (WGS) entry which is preliminary data.</text>
</comment>
<accession>A0A5B7E0K1</accession>
<proteinExistence type="predicted"/>
<keyword evidence="2" id="KW-1185">Reference proteome</keyword>
<protein>
    <submittedName>
        <fullName evidence="1">Uncharacterized protein</fullName>
    </submittedName>
</protein>
<sequence length="87" mass="9834">MSRGKSSPKEFIYSLYVRSNLYVTPSPYLFFLLTEEMVTRGSGRTDMCNGEEGNERHLLQIITDVPLPLPRHLQTAVVPVSLPPKDV</sequence>
<reference evidence="1 2" key="1">
    <citation type="submission" date="2019-05" db="EMBL/GenBank/DDBJ databases">
        <title>Another draft genome of Portunus trituberculatus and its Hox gene families provides insights of decapod evolution.</title>
        <authorList>
            <person name="Jeong J.-H."/>
            <person name="Song I."/>
            <person name="Kim S."/>
            <person name="Choi T."/>
            <person name="Kim D."/>
            <person name="Ryu S."/>
            <person name="Kim W."/>
        </authorList>
    </citation>
    <scope>NUCLEOTIDE SEQUENCE [LARGE SCALE GENOMIC DNA]</scope>
    <source>
        <tissue evidence="1">Muscle</tissue>
    </source>
</reference>
<evidence type="ECO:0000313" key="2">
    <source>
        <dbReference type="Proteomes" id="UP000324222"/>
    </source>
</evidence>
<organism evidence="1 2">
    <name type="scientific">Portunus trituberculatus</name>
    <name type="common">Swimming crab</name>
    <name type="synonym">Neptunus trituberculatus</name>
    <dbReference type="NCBI Taxonomy" id="210409"/>
    <lineage>
        <taxon>Eukaryota</taxon>
        <taxon>Metazoa</taxon>
        <taxon>Ecdysozoa</taxon>
        <taxon>Arthropoda</taxon>
        <taxon>Crustacea</taxon>
        <taxon>Multicrustacea</taxon>
        <taxon>Malacostraca</taxon>
        <taxon>Eumalacostraca</taxon>
        <taxon>Eucarida</taxon>
        <taxon>Decapoda</taxon>
        <taxon>Pleocyemata</taxon>
        <taxon>Brachyura</taxon>
        <taxon>Eubrachyura</taxon>
        <taxon>Portunoidea</taxon>
        <taxon>Portunidae</taxon>
        <taxon>Portuninae</taxon>
        <taxon>Portunus</taxon>
    </lineage>
</organism>
<dbReference type="Proteomes" id="UP000324222">
    <property type="component" value="Unassembled WGS sequence"/>
</dbReference>
<gene>
    <name evidence="1" type="ORF">E2C01_020704</name>
</gene>
<dbReference type="EMBL" id="VSRR010001763">
    <property type="protein sequence ID" value="MPC27532.1"/>
    <property type="molecule type" value="Genomic_DNA"/>
</dbReference>